<accession>A0AAD5PYK4</accession>
<dbReference type="Proteomes" id="UP000820818">
    <property type="component" value="Linkage Group LG2"/>
</dbReference>
<protein>
    <recommendedName>
        <fullName evidence="3">DDE-1 domain-containing protein</fullName>
    </recommendedName>
</protein>
<comment type="caution">
    <text evidence="1">The sequence shown here is derived from an EMBL/GenBank/DDBJ whole genome shotgun (WGS) entry which is preliminary data.</text>
</comment>
<proteinExistence type="predicted"/>
<dbReference type="EMBL" id="WJBH02000002">
    <property type="protein sequence ID" value="KAI9562483.1"/>
    <property type="molecule type" value="Genomic_DNA"/>
</dbReference>
<reference evidence="1 2" key="1">
    <citation type="submission" date="2022-05" db="EMBL/GenBank/DDBJ databases">
        <title>A multi-omics perspective on studying reproductive biology in Daphnia sinensis.</title>
        <authorList>
            <person name="Jia J."/>
        </authorList>
    </citation>
    <scope>NUCLEOTIDE SEQUENCE [LARGE SCALE GENOMIC DNA]</scope>
    <source>
        <strain evidence="1 2">WSL</strain>
    </source>
</reference>
<evidence type="ECO:0000313" key="1">
    <source>
        <dbReference type="EMBL" id="KAI9562483.1"/>
    </source>
</evidence>
<organism evidence="1 2">
    <name type="scientific">Daphnia sinensis</name>
    <dbReference type="NCBI Taxonomy" id="1820382"/>
    <lineage>
        <taxon>Eukaryota</taxon>
        <taxon>Metazoa</taxon>
        <taxon>Ecdysozoa</taxon>
        <taxon>Arthropoda</taxon>
        <taxon>Crustacea</taxon>
        <taxon>Branchiopoda</taxon>
        <taxon>Diplostraca</taxon>
        <taxon>Cladocera</taxon>
        <taxon>Anomopoda</taxon>
        <taxon>Daphniidae</taxon>
        <taxon>Daphnia</taxon>
        <taxon>Daphnia similis group</taxon>
    </lineage>
</organism>
<gene>
    <name evidence="1" type="ORF">GHT06_009919</name>
</gene>
<dbReference type="AlphaFoldDB" id="A0AAD5PYK4"/>
<evidence type="ECO:0008006" key="3">
    <source>
        <dbReference type="Google" id="ProtNLM"/>
    </source>
</evidence>
<name>A0AAD5PYK4_9CRUS</name>
<keyword evidence="2" id="KW-1185">Reference proteome</keyword>
<evidence type="ECO:0000313" key="2">
    <source>
        <dbReference type="Proteomes" id="UP000820818"/>
    </source>
</evidence>
<sequence>MPARTYLAYNESRKTVRGTKALKAKDRVTLVLCVNVDGTCKIDPLIVGTAAKPHCFRDSPCPVHYIHQKMLGLIRLSTGTDPTGQVSIFFVPPNSTSLVLTKFIEAYEDIERIQQLASQVKIGRKRSQSRLSSEYFRRRPDYSPVMGQSLRIYHFKLLASF</sequence>